<proteinExistence type="predicted"/>
<evidence type="ECO:0000313" key="3">
    <source>
        <dbReference type="Proteomes" id="UP000230088"/>
    </source>
</evidence>
<dbReference type="PANTHER" id="PTHR42188:SF1">
    <property type="entry name" value="23S RRNA-SPECIFIC ENDONUCLEASE VAPC20"/>
    <property type="match status" value="1"/>
</dbReference>
<dbReference type="Proteomes" id="UP000230088">
    <property type="component" value="Unassembled WGS sequence"/>
</dbReference>
<dbReference type="SUPFAM" id="SSF88723">
    <property type="entry name" value="PIN domain-like"/>
    <property type="match status" value="1"/>
</dbReference>
<dbReference type="InterPro" id="IPR039018">
    <property type="entry name" value="VapC20-like"/>
</dbReference>
<sequence>MVENNRIFVDSNFFVAFFNPTDTLYSTALKTAKEIDERDTFLVISNLVFLEIVTALSQRRGREVAIETGEYLLSNPQITLIHIDELLQKESWDIFKKIKIKDVSFVDCSIIASMKSEGIRDLLTFDIEDFKKIQKNYCFKLYQ</sequence>
<dbReference type="InterPro" id="IPR029060">
    <property type="entry name" value="PIN-like_dom_sf"/>
</dbReference>
<protein>
    <recommendedName>
        <fullName evidence="1">PIN domain-containing protein</fullName>
    </recommendedName>
</protein>
<organism evidence="2 3">
    <name type="scientific">Candidatus Nealsonbacteria bacterium CG08_land_8_20_14_0_20_38_20</name>
    <dbReference type="NCBI Taxonomy" id="1974705"/>
    <lineage>
        <taxon>Bacteria</taxon>
        <taxon>Candidatus Nealsoniibacteriota</taxon>
    </lineage>
</organism>
<dbReference type="Gene3D" id="3.40.50.1010">
    <property type="entry name" value="5'-nuclease"/>
    <property type="match status" value="1"/>
</dbReference>
<accession>A0A2H0YLT7</accession>
<comment type="caution">
    <text evidence="2">The sequence shown here is derived from an EMBL/GenBank/DDBJ whole genome shotgun (WGS) entry which is preliminary data.</text>
</comment>
<feature type="domain" description="PIN" evidence="1">
    <location>
        <begin position="7"/>
        <end position="135"/>
    </location>
</feature>
<evidence type="ECO:0000259" key="1">
    <source>
        <dbReference type="Pfam" id="PF01850"/>
    </source>
</evidence>
<dbReference type="GO" id="GO:0004521">
    <property type="term" value="F:RNA endonuclease activity"/>
    <property type="evidence" value="ECO:0007669"/>
    <property type="project" value="InterPro"/>
</dbReference>
<dbReference type="EMBL" id="PEYD01000036">
    <property type="protein sequence ID" value="PIS39458.1"/>
    <property type="molecule type" value="Genomic_DNA"/>
</dbReference>
<dbReference type="PANTHER" id="PTHR42188">
    <property type="entry name" value="23S RRNA-SPECIFIC ENDONUCLEASE VAPC20"/>
    <property type="match status" value="1"/>
</dbReference>
<name>A0A2H0YLT7_9BACT</name>
<dbReference type="GO" id="GO:0016075">
    <property type="term" value="P:rRNA catabolic process"/>
    <property type="evidence" value="ECO:0007669"/>
    <property type="project" value="TreeGrafter"/>
</dbReference>
<dbReference type="InterPro" id="IPR002716">
    <property type="entry name" value="PIN_dom"/>
</dbReference>
<gene>
    <name evidence="2" type="ORF">COT33_01795</name>
</gene>
<evidence type="ECO:0000313" key="2">
    <source>
        <dbReference type="EMBL" id="PIS39458.1"/>
    </source>
</evidence>
<dbReference type="Pfam" id="PF01850">
    <property type="entry name" value="PIN"/>
    <property type="match status" value="1"/>
</dbReference>
<reference evidence="3" key="1">
    <citation type="submission" date="2017-09" db="EMBL/GenBank/DDBJ databases">
        <title>Depth-based differentiation of microbial function through sediment-hosted aquifers and enrichment of novel symbionts in the deep terrestrial subsurface.</title>
        <authorList>
            <person name="Probst A.J."/>
            <person name="Ladd B."/>
            <person name="Jarett J.K."/>
            <person name="Geller-Mcgrath D.E."/>
            <person name="Sieber C.M.K."/>
            <person name="Emerson J.B."/>
            <person name="Anantharaman K."/>
            <person name="Thomas B.C."/>
            <person name="Malmstrom R."/>
            <person name="Stieglmeier M."/>
            <person name="Klingl A."/>
            <person name="Woyke T."/>
            <person name="Ryan C.M."/>
            <person name="Banfield J.F."/>
        </authorList>
    </citation>
    <scope>NUCLEOTIDE SEQUENCE [LARGE SCALE GENOMIC DNA]</scope>
</reference>
<dbReference type="AlphaFoldDB" id="A0A2H0YLT7"/>